<dbReference type="CDD" id="cd03801">
    <property type="entry name" value="GT4_PimA-like"/>
    <property type="match status" value="1"/>
</dbReference>
<gene>
    <name evidence="2" type="ORF">BEI59_23955</name>
</gene>
<evidence type="ECO:0000313" key="2">
    <source>
        <dbReference type="EMBL" id="ODR46805.1"/>
    </source>
</evidence>
<dbReference type="InterPro" id="IPR001296">
    <property type="entry name" value="Glyco_trans_1"/>
</dbReference>
<dbReference type="Proteomes" id="UP000094271">
    <property type="component" value="Unassembled WGS sequence"/>
</dbReference>
<sequence>MRVLYVAPRYHTNQTAIMKGWLSRGDEVCFLAQYAGKLEDYTIIKPKVIGYSSFFILLNNLYVKIIKRTNEYAINMRLRYGFPPVGKLYLAMKKFSPDVVITRERSVYSIVVTILCRINGWPVILYNQSPLMEESKKDILHRIMYNLTPKYRITPVYRSKKNSQCKDPNAFFLPFLMEPHISPEDKEYFLEGYINLLCIGKYQKRKNHLLMIEVVERLATKYPIRLNIAGEVSDSFQEDYYKTVQEHLKEHHMGKIVTLYKDLTQAQVFELYKKADLFILPSSEEPAAVSPLEAMSFSLPVISGDDNGTATYIEEGKNGYIFADKDAADLYNKIELIISDKRNIQKMGRKSFELVIEKHQFENYYQTITDIVQQINN</sequence>
<reference evidence="2 3" key="1">
    <citation type="submission" date="2016-08" db="EMBL/GenBank/DDBJ databases">
        <authorList>
            <person name="Seilhamer J.J."/>
        </authorList>
    </citation>
    <scope>NUCLEOTIDE SEQUENCE [LARGE SCALE GENOMIC DNA]</scope>
    <source>
        <strain evidence="2 3">NML150140-1</strain>
    </source>
</reference>
<feature type="domain" description="Glycosyl transferase family 1" evidence="1">
    <location>
        <begin position="191"/>
        <end position="350"/>
    </location>
</feature>
<dbReference type="GO" id="GO:0016757">
    <property type="term" value="F:glycosyltransferase activity"/>
    <property type="evidence" value="ECO:0007669"/>
    <property type="project" value="InterPro"/>
</dbReference>
<dbReference type="EMBL" id="MEHA01000022">
    <property type="protein sequence ID" value="ODR46805.1"/>
    <property type="molecule type" value="Genomic_DNA"/>
</dbReference>
<dbReference type="PANTHER" id="PTHR12526">
    <property type="entry name" value="GLYCOSYLTRANSFERASE"/>
    <property type="match status" value="1"/>
</dbReference>
<dbReference type="Gene3D" id="3.40.50.2000">
    <property type="entry name" value="Glycogen Phosphorylase B"/>
    <property type="match status" value="2"/>
</dbReference>
<organism evidence="2 3">
    <name type="scientific">Eisenbergiella tayi</name>
    <dbReference type="NCBI Taxonomy" id="1432052"/>
    <lineage>
        <taxon>Bacteria</taxon>
        <taxon>Bacillati</taxon>
        <taxon>Bacillota</taxon>
        <taxon>Clostridia</taxon>
        <taxon>Lachnospirales</taxon>
        <taxon>Lachnospiraceae</taxon>
        <taxon>Eisenbergiella</taxon>
    </lineage>
</organism>
<proteinExistence type="predicted"/>
<dbReference type="Pfam" id="PF00534">
    <property type="entry name" value="Glycos_transf_1"/>
    <property type="match status" value="1"/>
</dbReference>
<evidence type="ECO:0000313" key="3">
    <source>
        <dbReference type="Proteomes" id="UP000094271"/>
    </source>
</evidence>
<dbReference type="AlphaFoldDB" id="A0A1E3UBT0"/>
<dbReference type="PANTHER" id="PTHR12526:SF630">
    <property type="entry name" value="GLYCOSYLTRANSFERASE"/>
    <property type="match status" value="1"/>
</dbReference>
<evidence type="ECO:0000259" key="1">
    <source>
        <dbReference type="Pfam" id="PF00534"/>
    </source>
</evidence>
<accession>A0A1E3UBT0</accession>
<dbReference type="SUPFAM" id="SSF53756">
    <property type="entry name" value="UDP-Glycosyltransferase/glycogen phosphorylase"/>
    <property type="match status" value="1"/>
</dbReference>
<name>A0A1E3UBT0_9FIRM</name>
<comment type="caution">
    <text evidence="2">The sequence shown here is derived from an EMBL/GenBank/DDBJ whole genome shotgun (WGS) entry which is preliminary data.</text>
</comment>
<protein>
    <recommendedName>
        <fullName evidence="1">Glycosyl transferase family 1 domain-containing protein</fullName>
    </recommendedName>
</protein>
<dbReference type="OrthoDB" id="9772485at2"/>
<dbReference type="RefSeq" id="WP_069432032.1">
    <property type="nucleotide sequence ID" value="NZ_MEHA01000022.1"/>
</dbReference>